<evidence type="ECO:0000313" key="1">
    <source>
        <dbReference type="EMBL" id="ORY80835.1"/>
    </source>
</evidence>
<sequence>MGCDTSLTLGCRLSASLCQCTFNLIIPEQMNATRQEMRYPKQGVPSVCDMQRFPATMYYQFVEGKMLTDVLNEQRSIVGIEKRSWPLFEWHSRPKEAVIQGDPFLCPEPPVKEAEKEIRPGRKRPDRPSRKDYGDVCLCPDFQDNGKGQCSHKELICETISLTQAIDNLRRGGGGLFDVYVEKFPQLKDYVEPISGTAIATDQVSQENWATLLAAVDSVIERGLDSDLNLPAEANDEF</sequence>
<name>A0A1Y2FDB1_PROLT</name>
<keyword evidence="2" id="KW-1185">Reference proteome</keyword>
<gene>
    <name evidence="1" type="ORF">BCR37DRAFT_380636</name>
</gene>
<dbReference type="GeneID" id="63786127"/>
<reference evidence="1 2" key="1">
    <citation type="submission" date="2016-07" db="EMBL/GenBank/DDBJ databases">
        <title>Pervasive Adenine N6-methylation of Active Genes in Fungi.</title>
        <authorList>
            <consortium name="DOE Joint Genome Institute"/>
            <person name="Mondo S.J."/>
            <person name="Dannebaum R.O."/>
            <person name="Kuo R.C."/>
            <person name="Labutti K."/>
            <person name="Haridas S."/>
            <person name="Kuo A."/>
            <person name="Salamov A."/>
            <person name="Ahrendt S.R."/>
            <person name="Lipzen A."/>
            <person name="Sullivan W."/>
            <person name="Andreopoulos W.B."/>
            <person name="Clum A."/>
            <person name="Lindquist E."/>
            <person name="Daum C."/>
            <person name="Ramamoorthy G.K."/>
            <person name="Gryganskyi A."/>
            <person name="Culley D."/>
            <person name="Magnuson J.K."/>
            <person name="James T.Y."/>
            <person name="O'Malley M.A."/>
            <person name="Stajich J.E."/>
            <person name="Spatafora J.W."/>
            <person name="Visel A."/>
            <person name="Grigoriev I.V."/>
        </authorList>
    </citation>
    <scope>NUCLEOTIDE SEQUENCE [LARGE SCALE GENOMIC DNA]</scope>
    <source>
        <strain evidence="1 2">12-1054</strain>
    </source>
</reference>
<protein>
    <submittedName>
        <fullName evidence="1">Uncharacterized protein</fullName>
    </submittedName>
</protein>
<proteinExistence type="predicted"/>
<accession>A0A1Y2FDB1</accession>
<dbReference type="AlphaFoldDB" id="A0A1Y2FDB1"/>
<organism evidence="1 2">
    <name type="scientific">Protomyces lactucae-debilis</name>
    <dbReference type="NCBI Taxonomy" id="2754530"/>
    <lineage>
        <taxon>Eukaryota</taxon>
        <taxon>Fungi</taxon>
        <taxon>Dikarya</taxon>
        <taxon>Ascomycota</taxon>
        <taxon>Taphrinomycotina</taxon>
        <taxon>Taphrinomycetes</taxon>
        <taxon>Taphrinales</taxon>
        <taxon>Protomycetaceae</taxon>
        <taxon>Protomyces</taxon>
    </lineage>
</organism>
<comment type="caution">
    <text evidence="1">The sequence shown here is derived from an EMBL/GenBank/DDBJ whole genome shotgun (WGS) entry which is preliminary data.</text>
</comment>
<evidence type="ECO:0000313" key="2">
    <source>
        <dbReference type="Proteomes" id="UP000193685"/>
    </source>
</evidence>
<dbReference type="EMBL" id="MCFI01000012">
    <property type="protein sequence ID" value="ORY80835.1"/>
    <property type="molecule type" value="Genomic_DNA"/>
</dbReference>
<dbReference type="RefSeq" id="XP_040724480.1">
    <property type="nucleotide sequence ID" value="XM_040869528.1"/>
</dbReference>
<dbReference type="Proteomes" id="UP000193685">
    <property type="component" value="Unassembled WGS sequence"/>
</dbReference>